<sequence>MSDSRLSKLRELLESRNRILRSEAISMLTQYAPISCQQAIYSWDQLFDIVTQCFRSSLWECRVASAELLAALLLSADNAFYEKFEFLSKEKMKEYFNECATLIENLDLNKIISNYKMLVGFEEENDTSVDKNNSTDIKHKKKQRQLIDLHLDMNSATGVSSSTFITDDEIATKDTNFTATDSPIVSRRELYEEVINNECPFVDTFSHNFLKFGQQKIKDEPSLDDLSFTNISTINEQESSLPLQFLKSFYEFFYSTLLRDLVSPKWQTRHGACLVLTKICNYANKWLFPFSSLLTKSTTRLLQLFCLDRFCDFVTGSNVVAPVREIISAGSQAICSFFLAANSGIAKFNANILSQIRQETLPRIWGILQHPERLTQLREGVDSVLVDLLGLLEFWLSTDKEKNQSPSQSLAQLSDSQVTLLVELLECSPQTCPTERNIKVMQCLCSIFKNDSLTITPDGKHIWTEKLLFQTLKRLYRCVIFCPPSSTEILLPSCHTTLSLLLELFQRHMALTSNFNNLLGNDLSLNIDVFLHNVDGFDSRRDFPKELMCGEELHFLERKQMDLVILERKAMAARWLAPLVDTLFRWGCPIGQQPMFISVQLLFFPYLRSNSLYQKLGSALLAQEWSNVYQNSRHIGNFASDNQSIPAPDILIKELYEQLSYQADDLRALSARYALIVELIEDTKLATRTYSSRINALFSSALINFMEQLPLQLTPLIKPLMDTIESENSSQIANCHLVNAFSTLIERTSSRKPCPHSKILRQLMLGLGQCDQWSPKALKWNEQSLLHNIISVEQSESSVGDRPLAIKARNCVKVLKFICAKFGSKIVEICPEMVNGHLWDMIKENDDGEEFLLLLDYFGVIFLAITDKQIRLSLIKERIGPKIPHIMALLVNTNPAIRFRVSRFLSNLTEIELCPMLRLFFQPLSEMISDNASTSAEWAMLGASELLL</sequence>
<accession>A0A915N658</accession>
<dbReference type="WBParaSite" id="scaffold8732_cov275.g13311">
    <property type="protein sequence ID" value="scaffold8732_cov275.g13311"/>
    <property type="gene ID" value="scaffold8732_cov275.g13311"/>
</dbReference>
<reference evidence="3" key="1">
    <citation type="submission" date="2022-11" db="UniProtKB">
        <authorList>
            <consortium name="WormBaseParasite"/>
        </authorList>
    </citation>
    <scope>IDENTIFICATION</scope>
</reference>
<name>A0A915N658_MELJA</name>
<dbReference type="AlphaFoldDB" id="A0A915N658"/>
<dbReference type="PANTHER" id="PTHR36498">
    <property type="entry name" value="TATA-BINDING PROTEIN-ASSOCIATED FACTOR 172"/>
    <property type="match status" value="1"/>
</dbReference>
<proteinExistence type="predicted"/>
<organism evidence="2 3">
    <name type="scientific">Meloidogyne javanica</name>
    <name type="common">Root-knot nematode worm</name>
    <dbReference type="NCBI Taxonomy" id="6303"/>
    <lineage>
        <taxon>Eukaryota</taxon>
        <taxon>Metazoa</taxon>
        <taxon>Ecdysozoa</taxon>
        <taxon>Nematoda</taxon>
        <taxon>Chromadorea</taxon>
        <taxon>Rhabditida</taxon>
        <taxon>Tylenchina</taxon>
        <taxon>Tylenchomorpha</taxon>
        <taxon>Tylenchoidea</taxon>
        <taxon>Meloidogynidae</taxon>
        <taxon>Meloidogyninae</taxon>
        <taxon>Meloidogyne</taxon>
        <taxon>Meloidogyne incognita group</taxon>
    </lineage>
</organism>
<protein>
    <submittedName>
        <fullName evidence="3">Mot1 central domain-containing protein</fullName>
    </submittedName>
</protein>
<dbReference type="Proteomes" id="UP000887561">
    <property type="component" value="Unplaced"/>
</dbReference>
<evidence type="ECO:0000313" key="3">
    <source>
        <dbReference type="WBParaSite" id="scaffold8732_cov275.g13311"/>
    </source>
</evidence>
<dbReference type="GO" id="GO:0016887">
    <property type="term" value="F:ATP hydrolysis activity"/>
    <property type="evidence" value="ECO:0007669"/>
    <property type="project" value="InterPro"/>
</dbReference>
<dbReference type="SUPFAM" id="SSF48371">
    <property type="entry name" value="ARM repeat"/>
    <property type="match status" value="1"/>
</dbReference>
<evidence type="ECO:0000313" key="2">
    <source>
        <dbReference type="Proteomes" id="UP000887561"/>
    </source>
</evidence>
<dbReference type="InterPro" id="IPR044972">
    <property type="entry name" value="Mot1"/>
</dbReference>
<dbReference type="InterPro" id="IPR022707">
    <property type="entry name" value="Mot1_central_dom"/>
</dbReference>
<dbReference type="InterPro" id="IPR016024">
    <property type="entry name" value="ARM-type_fold"/>
</dbReference>
<dbReference type="Pfam" id="PF12054">
    <property type="entry name" value="DUF3535"/>
    <property type="match status" value="1"/>
</dbReference>
<evidence type="ECO:0000259" key="1">
    <source>
        <dbReference type="Pfam" id="PF12054"/>
    </source>
</evidence>
<dbReference type="GO" id="GO:0017025">
    <property type="term" value="F:TBP-class protein binding"/>
    <property type="evidence" value="ECO:0007669"/>
    <property type="project" value="InterPro"/>
</dbReference>
<feature type="domain" description="Mot1 central" evidence="1">
    <location>
        <begin position="659"/>
        <end position="833"/>
    </location>
</feature>
<dbReference type="GO" id="GO:0003677">
    <property type="term" value="F:DNA binding"/>
    <property type="evidence" value="ECO:0007669"/>
    <property type="project" value="InterPro"/>
</dbReference>
<keyword evidence="2" id="KW-1185">Reference proteome</keyword>
<dbReference type="PANTHER" id="PTHR36498:SF1">
    <property type="entry name" value="TATA-BINDING PROTEIN-ASSOCIATED FACTOR 172"/>
    <property type="match status" value="1"/>
</dbReference>